<name>A0A0E9TQG3_ANGAN</name>
<protein>
    <submittedName>
        <fullName evidence="1">Uncharacterized protein</fullName>
    </submittedName>
</protein>
<dbReference type="AlphaFoldDB" id="A0A0E9TQG3"/>
<reference evidence="1" key="1">
    <citation type="submission" date="2014-11" db="EMBL/GenBank/DDBJ databases">
        <authorList>
            <person name="Amaro Gonzalez C."/>
        </authorList>
    </citation>
    <scope>NUCLEOTIDE SEQUENCE</scope>
</reference>
<accession>A0A0E9TQG3</accession>
<evidence type="ECO:0000313" key="1">
    <source>
        <dbReference type="EMBL" id="JAH55781.1"/>
    </source>
</evidence>
<organism evidence="1">
    <name type="scientific">Anguilla anguilla</name>
    <name type="common">European freshwater eel</name>
    <name type="synonym">Muraena anguilla</name>
    <dbReference type="NCBI Taxonomy" id="7936"/>
    <lineage>
        <taxon>Eukaryota</taxon>
        <taxon>Metazoa</taxon>
        <taxon>Chordata</taxon>
        <taxon>Craniata</taxon>
        <taxon>Vertebrata</taxon>
        <taxon>Euteleostomi</taxon>
        <taxon>Actinopterygii</taxon>
        <taxon>Neopterygii</taxon>
        <taxon>Teleostei</taxon>
        <taxon>Anguilliformes</taxon>
        <taxon>Anguillidae</taxon>
        <taxon>Anguilla</taxon>
    </lineage>
</organism>
<reference evidence="1" key="2">
    <citation type="journal article" date="2015" name="Fish Shellfish Immunol.">
        <title>Early steps in the European eel (Anguilla anguilla)-Vibrio vulnificus interaction in the gills: Role of the RtxA13 toxin.</title>
        <authorList>
            <person name="Callol A."/>
            <person name="Pajuelo D."/>
            <person name="Ebbesson L."/>
            <person name="Teles M."/>
            <person name="MacKenzie S."/>
            <person name="Amaro C."/>
        </authorList>
    </citation>
    <scope>NUCLEOTIDE SEQUENCE</scope>
</reference>
<proteinExistence type="predicted"/>
<dbReference type="EMBL" id="GBXM01052796">
    <property type="protein sequence ID" value="JAH55781.1"/>
    <property type="molecule type" value="Transcribed_RNA"/>
</dbReference>
<sequence>MFFMKLLNTWIVDNCLFQHENQKNRIKILLLPNIPTI</sequence>